<dbReference type="InterPro" id="IPR022812">
    <property type="entry name" value="Dynamin"/>
</dbReference>
<evidence type="ECO:0000259" key="5">
    <source>
        <dbReference type="PROSITE" id="PS51718"/>
    </source>
</evidence>
<dbReference type="GO" id="GO:0003924">
    <property type="term" value="F:GTPase activity"/>
    <property type="evidence" value="ECO:0007669"/>
    <property type="project" value="InterPro"/>
</dbReference>
<dbReference type="AlphaFoldDB" id="A0AA39MKS1"/>
<dbReference type="InterPro" id="IPR001401">
    <property type="entry name" value="Dynamin_GTPase"/>
</dbReference>
<dbReference type="GO" id="GO:0016020">
    <property type="term" value="C:membrane"/>
    <property type="evidence" value="ECO:0007669"/>
    <property type="project" value="TreeGrafter"/>
</dbReference>
<dbReference type="PANTHER" id="PTHR11566">
    <property type="entry name" value="DYNAMIN"/>
    <property type="match status" value="1"/>
</dbReference>
<proteinExistence type="predicted"/>
<keyword evidence="2" id="KW-0342">GTP-binding</keyword>
<dbReference type="InterPro" id="IPR020850">
    <property type="entry name" value="GED_dom"/>
</dbReference>
<sequence length="763" mass="87006">MSAFFGRRPARRGTTNGDRTANTIPNGTHTPPAGDSSPHESDSEQDSAAVPINQTEYAQRCREVMELYRALQGLGADSLLTMLPKIIVIGGQSTGKSSLVEAVSGINVPRDSGTCTRCPMECTMLSSSSTWSCTIYLNIKYAPGGGQLAIPDKAQFGPVITNKDTVEVWIRRAQAAILCRHRPKEDFTSMTTEELRNLATTDSQMLPFSKNIVQVELRDPDLTDLSFIDLPGIIHNAEEEIITLVRDLVVSYIEESENTIVLITIPMSDDIEMQAAVKLAKSKDPNGDRTIGVLTKPDMLTTGASGARDKWREIILGQDQRHKLQHGYYCVRLPDDDERRRNISRDESQTAAQQFFDRTSPWRDFPDRSRFGIPALVRDISRLLVGLIENYIPTLKESVDGLLARDRAEFSALPPLPPIDDAWSQTLILIHQFCVDVKAAVEGKEEHKKLVQRNRARYERLKHDILSTCPNFIPFEDRTQYRDPRIQDEEFEGKSSPNVHMATSKIIMDIKDVRREIENCTSWELPGEVPLETTPKLISRFTKEWSNPSVECFNDVYKASSVYIQRLVAQRFGQFRLLEMHIGALVRSQMEIYKSEALVTLEKAVKLETSPVFTQVPHYLMERSKWLERFRRVYRTSSTYAIHRPGPIGESTSRPSLVEADFYTVRETTEDEEALLVMAKVRAYFEMAYKRFIDNVPLTIEHELHQTLPHRLSESLIKDMGGPDARERARELFREDPVIASRREILKDRIARLEEIRRRLYSF</sequence>
<dbReference type="Gene3D" id="3.40.50.300">
    <property type="entry name" value="P-loop containing nucleotide triphosphate hydrolases"/>
    <property type="match status" value="1"/>
</dbReference>
<comment type="caution">
    <text evidence="6">The sequence shown here is derived from an EMBL/GenBank/DDBJ whole genome shotgun (WGS) entry which is preliminary data.</text>
</comment>
<dbReference type="InterPro" id="IPR000375">
    <property type="entry name" value="Dynamin_stalk"/>
</dbReference>
<protein>
    <submittedName>
        <fullName evidence="6">P-loop containing nucleoside triphosphate hydrolase protein</fullName>
    </submittedName>
</protein>
<evidence type="ECO:0000313" key="6">
    <source>
        <dbReference type="EMBL" id="KAK0437344.1"/>
    </source>
</evidence>
<feature type="compositionally biased region" description="Polar residues" evidence="3">
    <location>
        <begin position="13"/>
        <end position="29"/>
    </location>
</feature>
<dbReference type="SUPFAM" id="SSF52540">
    <property type="entry name" value="P-loop containing nucleoside triphosphate hydrolases"/>
    <property type="match status" value="1"/>
</dbReference>
<feature type="non-terminal residue" evidence="6">
    <location>
        <position position="1"/>
    </location>
</feature>
<evidence type="ECO:0000256" key="2">
    <source>
        <dbReference type="ARBA" id="ARBA00023134"/>
    </source>
</evidence>
<keyword evidence="6" id="KW-0378">Hydrolase</keyword>
<dbReference type="Pfam" id="PF01031">
    <property type="entry name" value="Dynamin_M"/>
    <property type="match status" value="1"/>
</dbReference>
<dbReference type="Gene3D" id="1.20.120.1240">
    <property type="entry name" value="Dynamin, middle domain"/>
    <property type="match status" value="1"/>
</dbReference>
<dbReference type="InterPro" id="IPR027417">
    <property type="entry name" value="P-loop_NTPase"/>
</dbReference>
<dbReference type="Proteomes" id="UP001175226">
    <property type="component" value="Unassembled WGS sequence"/>
</dbReference>
<evidence type="ECO:0000256" key="1">
    <source>
        <dbReference type="ARBA" id="ARBA00022741"/>
    </source>
</evidence>
<feature type="domain" description="Dynamin-type G" evidence="5">
    <location>
        <begin position="80"/>
        <end position="393"/>
    </location>
</feature>
<dbReference type="GO" id="GO:0005874">
    <property type="term" value="C:microtubule"/>
    <property type="evidence" value="ECO:0007669"/>
    <property type="project" value="TreeGrafter"/>
</dbReference>
<name>A0AA39MKS1_9AGAR</name>
<keyword evidence="7" id="KW-1185">Reference proteome</keyword>
<dbReference type="SMART" id="SM00302">
    <property type="entry name" value="GED"/>
    <property type="match status" value="1"/>
</dbReference>
<dbReference type="GO" id="GO:0006897">
    <property type="term" value="P:endocytosis"/>
    <property type="evidence" value="ECO:0007669"/>
    <property type="project" value="TreeGrafter"/>
</dbReference>
<dbReference type="GO" id="GO:0008017">
    <property type="term" value="F:microtubule binding"/>
    <property type="evidence" value="ECO:0007669"/>
    <property type="project" value="TreeGrafter"/>
</dbReference>
<dbReference type="EMBL" id="JAUEPT010000049">
    <property type="protein sequence ID" value="KAK0437344.1"/>
    <property type="molecule type" value="Genomic_DNA"/>
</dbReference>
<dbReference type="CDD" id="cd08771">
    <property type="entry name" value="DLP_1"/>
    <property type="match status" value="1"/>
</dbReference>
<dbReference type="InterPro" id="IPR003130">
    <property type="entry name" value="GED"/>
</dbReference>
<dbReference type="GO" id="GO:0005525">
    <property type="term" value="F:GTP binding"/>
    <property type="evidence" value="ECO:0007669"/>
    <property type="project" value="InterPro"/>
</dbReference>
<evidence type="ECO:0000259" key="4">
    <source>
        <dbReference type="PROSITE" id="PS51388"/>
    </source>
</evidence>
<dbReference type="SMART" id="SM00053">
    <property type="entry name" value="DYNc"/>
    <property type="match status" value="1"/>
</dbReference>
<feature type="region of interest" description="Disordered" evidence="3">
    <location>
        <begin position="1"/>
        <end position="50"/>
    </location>
</feature>
<dbReference type="PROSITE" id="PS51388">
    <property type="entry name" value="GED"/>
    <property type="match status" value="1"/>
</dbReference>
<dbReference type="GO" id="GO:0005739">
    <property type="term" value="C:mitochondrion"/>
    <property type="evidence" value="ECO:0007669"/>
    <property type="project" value="TreeGrafter"/>
</dbReference>
<reference evidence="6" key="1">
    <citation type="submission" date="2023-06" db="EMBL/GenBank/DDBJ databases">
        <authorList>
            <consortium name="Lawrence Berkeley National Laboratory"/>
            <person name="Ahrendt S."/>
            <person name="Sahu N."/>
            <person name="Indic B."/>
            <person name="Wong-Bajracharya J."/>
            <person name="Merenyi Z."/>
            <person name="Ke H.-M."/>
            <person name="Monk M."/>
            <person name="Kocsube S."/>
            <person name="Drula E."/>
            <person name="Lipzen A."/>
            <person name="Balint B."/>
            <person name="Henrissat B."/>
            <person name="Andreopoulos B."/>
            <person name="Martin F.M."/>
            <person name="Harder C.B."/>
            <person name="Rigling D."/>
            <person name="Ford K.L."/>
            <person name="Foster G.D."/>
            <person name="Pangilinan J."/>
            <person name="Papanicolaou A."/>
            <person name="Barry K."/>
            <person name="LaButti K."/>
            <person name="Viragh M."/>
            <person name="Koriabine M."/>
            <person name="Yan M."/>
            <person name="Riley R."/>
            <person name="Champramary S."/>
            <person name="Plett K.L."/>
            <person name="Tsai I.J."/>
            <person name="Slot J."/>
            <person name="Sipos G."/>
            <person name="Plett J."/>
            <person name="Nagy L.G."/>
            <person name="Grigoriev I.V."/>
        </authorList>
    </citation>
    <scope>NUCLEOTIDE SEQUENCE</scope>
    <source>
        <strain evidence="6">FPL87.14</strain>
    </source>
</reference>
<dbReference type="GO" id="GO:0048312">
    <property type="term" value="P:intracellular distribution of mitochondria"/>
    <property type="evidence" value="ECO:0007669"/>
    <property type="project" value="TreeGrafter"/>
</dbReference>
<dbReference type="PROSITE" id="PS51718">
    <property type="entry name" value="G_DYNAMIN_2"/>
    <property type="match status" value="1"/>
</dbReference>
<keyword evidence="1" id="KW-0547">Nucleotide-binding</keyword>
<dbReference type="Pfam" id="PF02212">
    <property type="entry name" value="GED"/>
    <property type="match status" value="1"/>
</dbReference>
<evidence type="ECO:0000256" key="3">
    <source>
        <dbReference type="SAM" id="MobiDB-lite"/>
    </source>
</evidence>
<dbReference type="GO" id="GO:0000266">
    <property type="term" value="P:mitochondrial fission"/>
    <property type="evidence" value="ECO:0007669"/>
    <property type="project" value="TreeGrafter"/>
</dbReference>
<gene>
    <name evidence="6" type="ORF">EV421DRAFT_1828596</name>
</gene>
<organism evidence="6 7">
    <name type="scientific">Armillaria borealis</name>
    <dbReference type="NCBI Taxonomy" id="47425"/>
    <lineage>
        <taxon>Eukaryota</taxon>
        <taxon>Fungi</taxon>
        <taxon>Dikarya</taxon>
        <taxon>Basidiomycota</taxon>
        <taxon>Agaricomycotina</taxon>
        <taxon>Agaricomycetes</taxon>
        <taxon>Agaricomycetidae</taxon>
        <taxon>Agaricales</taxon>
        <taxon>Marasmiineae</taxon>
        <taxon>Physalacriaceae</taxon>
        <taxon>Armillaria</taxon>
    </lineage>
</organism>
<dbReference type="PRINTS" id="PR00195">
    <property type="entry name" value="DYNAMIN"/>
</dbReference>
<feature type="domain" description="GED" evidence="4">
    <location>
        <begin position="674"/>
        <end position="763"/>
    </location>
</feature>
<dbReference type="PANTHER" id="PTHR11566:SF21">
    <property type="entry name" value="DYNAMIN RELATED PROTEIN 1, ISOFORM A"/>
    <property type="match status" value="1"/>
</dbReference>
<dbReference type="GO" id="GO:0016559">
    <property type="term" value="P:peroxisome fission"/>
    <property type="evidence" value="ECO:0007669"/>
    <property type="project" value="TreeGrafter"/>
</dbReference>
<evidence type="ECO:0000313" key="7">
    <source>
        <dbReference type="Proteomes" id="UP001175226"/>
    </source>
</evidence>
<dbReference type="InterPro" id="IPR030381">
    <property type="entry name" value="G_DYNAMIN_dom"/>
</dbReference>
<dbReference type="InterPro" id="IPR045063">
    <property type="entry name" value="Dynamin_N"/>
</dbReference>
<accession>A0AA39MKS1</accession>
<dbReference type="Pfam" id="PF00350">
    <property type="entry name" value="Dynamin_N"/>
    <property type="match status" value="1"/>
</dbReference>